<name>A0A9Q4HWH4_9BACI</name>
<dbReference type="Proteomes" id="UP001073053">
    <property type="component" value="Unassembled WGS sequence"/>
</dbReference>
<evidence type="ECO:0008006" key="3">
    <source>
        <dbReference type="Google" id="ProtNLM"/>
    </source>
</evidence>
<dbReference type="AlphaFoldDB" id="A0A9Q4HWH4"/>
<dbReference type="RefSeq" id="WP_213418454.1">
    <property type="nucleotide sequence ID" value="NZ_CP070976.1"/>
</dbReference>
<dbReference type="EMBL" id="JALAWA010000016">
    <property type="protein sequence ID" value="MCY9186819.1"/>
    <property type="molecule type" value="Genomic_DNA"/>
</dbReference>
<organism evidence="1 2">
    <name type="scientific">Bacillus halotolerans</name>
    <dbReference type="NCBI Taxonomy" id="260554"/>
    <lineage>
        <taxon>Bacteria</taxon>
        <taxon>Bacillati</taxon>
        <taxon>Bacillota</taxon>
        <taxon>Bacilli</taxon>
        <taxon>Bacillales</taxon>
        <taxon>Bacillaceae</taxon>
        <taxon>Bacillus</taxon>
    </lineage>
</organism>
<evidence type="ECO:0000313" key="2">
    <source>
        <dbReference type="Proteomes" id="UP001073053"/>
    </source>
</evidence>
<gene>
    <name evidence="1" type="ORF">MOF03_19630</name>
</gene>
<reference evidence="1" key="1">
    <citation type="submission" date="2022-02" db="EMBL/GenBank/DDBJ databases">
        <title>Crop Bioprotection Bacillus Genome Sequencing.</title>
        <authorList>
            <person name="Dunlap C."/>
        </authorList>
    </citation>
    <scope>NUCLEOTIDE SEQUENCE</scope>
    <source>
        <strain evidence="1">EC49O2N-C10</strain>
    </source>
</reference>
<proteinExistence type="predicted"/>
<sequence length="207" mass="23424">MNIKLDPVITERAAGINAAAVIYENIEVGSSPQMLKGRLRLFQESLFFDYADGGISSQPYVKEWQTIFKQLDPSFEGEKTPMEQMLIPISKEQFMESEDSAHDTIHFFALKYSLPIMIYDAGKLQEPVRISVGEKDNILIYSDEDGVFGDFKNKVNQKPVTADTKSMLQIIFFPPSIEKENAVNLLTSLTKMFEQIHGGGHTVHWLT</sequence>
<dbReference type="SUPFAM" id="SSF56037">
    <property type="entry name" value="PheT/TilS domain"/>
    <property type="match status" value="1"/>
</dbReference>
<evidence type="ECO:0000313" key="1">
    <source>
        <dbReference type="EMBL" id="MCY9186819.1"/>
    </source>
</evidence>
<accession>A0A9Q4HWH4</accession>
<comment type="caution">
    <text evidence="1">The sequence shown here is derived from an EMBL/GenBank/DDBJ whole genome shotgun (WGS) entry which is preliminary data.</text>
</comment>
<protein>
    <recommendedName>
        <fullName evidence="3">B3/4 domain-containing protein</fullName>
    </recommendedName>
</protein>